<dbReference type="AlphaFoldDB" id="A0A9D4ZJF2"/>
<name>A0A9D4ZJF2_ADICA</name>
<evidence type="ECO:0000256" key="1">
    <source>
        <dbReference type="ARBA" id="ARBA00022528"/>
    </source>
</evidence>
<evidence type="ECO:0000313" key="2">
    <source>
        <dbReference type="EMBL" id="KAI5075115.1"/>
    </source>
</evidence>
<sequence>MWPSPLRKDLRSKGSLHPWSRLKDRKLSERTRGIDVTIIKSQLDHQRISIWDMAGQLEYHSFHDSMLPDLGDLAIPSLFLFVWNPFKTNEKGQLLRDARSGRLVLKRLDDFMDDFKYWLKFLASKIPKSNVLKPNVLVAVTRADLGLPNMKAELQTDFESLQVEFEEYIHLDMEGSSRLRYLESLLEEELISLGHGSKWRFSRTRKAHNN</sequence>
<proteinExistence type="predicted"/>
<evidence type="ECO:0000313" key="3">
    <source>
        <dbReference type="Proteomes" id="UP000886520"/>
    </source>
</evidence>
<organism evidence="2 3">
    <name type="scientific">Adiantum capillus-veneris</name>
    <name type="common">Maidenhair fern</name>
    <dbReference type="NCBI Taxonomy" id="13818"/>
    <lineage>
        <taxon>Eukaryota</taxon>
        <taxon>Viridiplantae</taxon>
        <taxon>Streptophyta</taxon>
        <taxon>Embryophyta</taxon>
        <taxon>Tracheophyta</taxon>
        <taxon>Polypodiopsida</taxon>
        <taxon>Polypodiidae</taxon>
        <taxon>Polypodiales</taxon>
        <taxon>Pteridineae</taxon>
        <taxon>Pteridaceae</taxon>
        <taxon>Vittarioideae</taxon>
        <taxon>Adiantum</taxon>
    </lineage>
</organism>
<dbReference type="EMBL" id="JABFUD020000009">
    <property type="protein sequence ID" value="KAI5075115.1"/>
    <property type="molecule type" value="Genomic_DNA"/>
</dbReference>
<keyword evidence="1" id="KW-0150">Chloroplast</keyword>
<protein>
    <submittedName>
        <fullName evidence="2">Uncharacterized protein</fullName>
    </submittedName>
</protein>
<dbReference type="SUPFAM" id="SSF52540">
    <property type="entry name" value="P-loop containing nucleoside triphosphate hydrolases"/>
    <property type="match status" value="1"/>
</dbReference>
<dbReference type="PANTHER" id="PTHR47679">
    <property type="entry name" value="PROTEIN TORNADO 1"/>
    <property type="match status" value="1"/>
</dbReference>
<keyword evidence="3" id="KW-1185">Reference proteome</keyword>
<keyword evidence="1" id="KW-0934">Plastid</keyword>
<accession>A0A9D4ZJF2</accession>
<dbReference type="Proteomes" id="UP000886520">
    <property type="component" value="Chromosome 9"/>
</dbReference>
<dbReference type="PANTHER" id="PTHR47679:SF1">
    <property type="entry name" value="PROTEIN TORNADO 1"/>
    <property type="match status" value="1"/>
</dbReference>
<dbReference type="OrthoDB" id="537968at2759"/>
<dbReference type="Gene3D" id="3.40.50.300">
    <property type="entry name" value="P-loop containing nucleotide triphosphate hydrolases"/>
    <property type="match status" value="1"/>
</dbReference>
<comment type="caution">
    <text evidence="2">The sequence shown here is derived from an EMBL/GenBank/DDBJ whole genome shotgun (WGS) entry which is preliminary data.</text>
</comment>
<reference evidence="2" key="1">
    <citation type="submission" date="2021-01" db="EMBL/GenBank/DDBJ databases">
        <title>Adiantum capillus-veneris genome.</title>
        <authorList>
            <person name="Fang Y."/>
            <person name="Liao Q."/>
        </authorList>
    </citation>
    <scope>NUCLEOTIDE SEQUENCE</scope>
    <source>
        <strain evidence="2">H3</strain>
        <tissue evidence="2">Leaf</tissue>
    </source>
</reference>
<gene>
    <name evidence="2" type="ORF">GOP47_0009191</name>
</gene>
<dbReference type="InterPro" id="IPR027417">
    <property type="entry name" value="P-loop_NTPase"/>
</dbReference>